<keyword evidence="2" id="KW-1185">Reference proteome</keyword>
<proteinExistence type="predicted"/>
<sequence>MKKKFFAKHAKSSAALVSLGIHAVLIVLALSFVAVTVITKEDQVFKAKPVKRPKMQLKKLQVPVNFKKKKTQKPKLRKRILVQPKINQTMPDLRLPEITGIKGGMGSAADGLGGGGGVGFAMPEMSLFGIKSRGEKVFIILDASAFMMVDSMGGIPAYTIIKSELVRILEGLNSTVLFNIAVYGGGEVTLFPNMVVATPANVAKVDDWLKPLNAVKKGMGDKDYGPKTLGPGGVKISGDFKVEPLKSTPGGWAKPTLLAMKQQADVVFLLTCRWGSELRYKTGTRDRDWDESDQQKYKENVEKARALFKKENDRRRAKGQAPRVIARGNNGLVRAYIPGARIPPSGTTFANYSPEMMVEAFDNTQTKSKAATPSHSGISKKKDKFSINVIHFVPAGSGSAEDPKLSKLAKETRGEYQKIKGMDAIQSYVSAGSAD</sequence>
<dbReference type="AlphaFoldDB" id="A0A6C2UK85"/>
<evidence type="ECO:0000313" key="2">
    <source>
        <dbReference type="Proteomes" id="UP000346198"/>
    </source>
</evidence>
<organism evidence="1 2">
    <name type="scientific">Pontiella sulfatireligans</name>
    <dbReference type="NCBI Taxonomy" id="2750658"/>
    <lineage>
        <taxon>Bacteria</taxon>
        <taxon>Pseudomonadati</taxon>
        <taxon>Kiritimatiellota</taxon>
        <taxon>Kiritimatiellia</taxon>
        <taxon>Kiritimatiellales</taxon>
        <taxon>Pontiellaceae</taxon>
        <taxon>Pontiella</taxon>
    </lineage>
</organism>
<accession>A0A6C2UK85</accession>
<dbReference type="RefSeq" id="WP_136061137.1">
    <property type="nucleotide sequence ID" value="NZ_CAAHFH010000001.1"/>
</dbReference>
<protein>
    <recommendedName>
        <fullName evidence="3">VWFA domain-containing protein</fullName>
    </recommendedName>
</protein>
<dbReference type="EMBL" id="CAAHFH010000001">
    <property type="protein sequence ID" value="VGO19724.1"/>
    <property type="molecule type" value="Genomic_DNA"/>
</dbReference>
<reference evidence="1 2" key="1">
    <citation type="submission" date="2019-04" db="EMBL/GenBank/DDBJ databases">
        <authorList>
            <person name="Van Vliet M D."/>
        </authorList>
    </citation>
    <scope>NUCLEOTIDE SEQUENCE [LARGE SCALE GENOMIC DNA]</scope>
    <source>
        <strain evidence="1 2">F21</strain>
    </source>
</reference>
<gene>
    <name evidence="1" type="ORF">SCARR_01783</name>
</gene>
<dbReference type="Proteomes" id="UP000346198">
    <property type="component" value="Unassembled WGS sequence"/>
</dbReference>
<evidence type="ECO:0008006" key="3">
    <source>
        <dbReference type="Google" id="ProtNLM"/>
    </source>
</evidence>
<name>A0A6C2UK85_9BACT</name>
<evidence type="ECO:0000313" key="1">
    <source>
        <dbReference type="EMBL" id="VGO19724.1"/>
    </source>
</evidence>